<gene>
    <name evidence="4" type="ORF">Pan181_51380</name>
</gene>
<feature type="domain" description="VWFA" evidence="3">
    <location>
        <begin position="70"/>
        <end position="242"/>
    </location>
</feature>
<dbReference type="InterPro" id="IPR029062">
    <property type="entry name" value="Class_I_gatase-like"/>
</dbReference>
<protein>
    <submittedName>
        <fullName evidence="4">von Willebrand factor type A domain protein</fullName>
    </submittedName>
</protein>
<dbReference type="InterPro" id="IPR036465">
    <property type="entry name" value="vWFA_dom_sf"/>
</dbReference>
<evidence type="ECO:0000313" key="5">
    <source>
        <dbReference type="Proteomes" id="UP000315750"/>
    </source>
</evidence>
<dbReference type="PROSITE" id="PS50234">
    <property type="entry name" value="VWFA"/>
    <property type="match status" value="2"/>
</dbReference>
<name>A0A518AVX8_9BACT</name>
<dbReference type="EMBL" id="CP036278">
    <property type="protein sequence ID" value="QDU58897.1"/>
    <property type="molecule type" value="Genomic_DNA"/>
</dbReference>
<dbReference type="RefSeq" id="WP_197528674.1">
    <property type="nucleotide sequence ID" value="NZ_CP036278.1"/>
</dbReference>
<dbReference type="InterPro" id="IPR002035">
    <property type="entry name" value="VWF_A"/>
</dbReference>
<dbReference type="Pfam" id="PF07090">
    <property type="entry name" value="GATase1_like"/>
    <property type="match status" value="1"/>
</dbReference>
<keyword evidence="2" id="KW-0812">Transmembrane</keyword>
<dbReference type="PANTHER" id="PTHR37947:SF2">
    <property type="entry name" value="VON WILLEBRAND FACTOR TYPE A"/>
    <property type="match status" value="1"/>
</dbReference>
<accession>A0A518AVX8</accession>
<dbReference type="SUPFAM" id="SSF53300">
    <property type="entry name" value="vWA-like"/>
    <property type="match status" value="2"/>
</dbReference>
<dbReference type="KEGG" id="amuc:Pan181_51380"/>
<dbReference type="InterPro" id="IPR010768">
    <property type="entry name" value="GATase1-like"/>
</dbReference>
<keyword evidence="2" id="KW-0472">Membrane</keyword>
<dbReference type="Pfam" id="PF13519">
    <property type="entry name" value="VWA_2"/>
    <property type="match status" value="1"/>
</dbReference>
<dbReference type="PANTHER" id="PTHR37947">
    <property type="entry name" value="BLL2462 PROTEIN"/>
    <property type="match status" value="1"/>
</dbReference>
<dbReference type="Gene3D" id="3.40.50.410">
    <property type="entry name" value="von Willebrand factor, type A domain"/>
    <property type="match status" value="1"/>
</dbReference>
<evidence type="ECO:0000256" key="2">
    <source>
        <dbReference type="SAM" id="Phobius"/>
    </source>
</evidence>
<sequence length="1019" mass="110291">MNSIWLQFDRPQFLWLFALVPAIWWIGRGGFSGLRGLQWMLANTLRTLVFALVVLALADTQIMRTNNRLTVLYLLDQSHSIPDDQRDAMLDFVNASVEAHRRDETNDRVGVMVFGRKPEIEIPPLTTMPALRRLHALVDPEYSDLAAALAHARGMFPDDSAGRVVLVTDGNENLGNAVAEAQLLTDAGISIDVVPVALQQHVEVSVEKLILPARVRDHETFEMRVVLDVDAPAEQPNTLGTLRLVRQAFGREEIFAEQFVELPPGKTVLSIHDELDRPGFFTYEARFSPADPQSDATARNNRATAFTQIVGAGQVLLIENAEEPGEHEALVAALRRNGLEVEVMDTSMMFSSLIELQRFDCVVLADVPLAGTATGDEVLAFTDDQLRMLIENTESLGCGLVVIGGPNSYGAGGWAGSLLEQALPVDCQVQDAKVVPVGALGLVIDRSGSMDGVKMQSSKAAAIAAVKALGKRDMISVVAFDSTALPVVKLQNVGDAKRATAAIDRLSAGGGTDMYAAFEQVVSDLEKAEASVKHMIVLTDGQTPDRPYADLLQRARAAKITITSVAIGQDAQIPLLTKIAAAGGGKFYAVRSPLAVPRIFMREVRRVSRPLLRDLVPPQTPIVVSDDPMIEGLGDSFPAMRGFVMTTVKDNALVDVVLRSPAPPNAENSTLLATWNYGLGRVVAFTSDAGRRWTNEWTGWSGYDAFFTNMIRSSMRPTDGSHNYTLATTTSDGTTTVVVDALDNENQFINQNTGMLGTVVGPDSQAIPMLVEQIAPGRYVGHFDSHEPGTYVVAVVPADGPTLRTGVSVGYSPEYRDRAANVSLLETIAALQPRGGEPGQLIGGVDPTELDESAEQLATSQSNPFRHDLPKAVAVDSIWPWLLMAAACLYVGDVGVRRVRFDWASTRHSLAAWLGRKLGRQPSAETPATLERLRSRKQHLHDELATRRAKEPEQTPPETTSPLATATTTPPRTSGSDSTTNTSTGTEPHLAGDSPESDAAASYTERLLQAKRKATRRDS</sequence>
<evidence type="ECO:0000313" key="4">
    <source>
        <dbReference type="EMBL" id="QDU58897.1"/>
    </source>
</evidence>
<feature type="compositionally biased region" description="Low complexity" evidence="1">
    <location>
        <begin position="956"/>
        <end position="986"/>
    </location>
</feature>
<keyword evidence="5" id="KW-1185">Reference proteome</keyword>
<proteinExistence type="predicted"/>
<evidence type="ECO:0000259" key="3">
    <source>
        <dbReference type="PROSITE" id="PS50234"/>
    </source>
</evidence>
<dbReference type="CDD" id="cd00198">
    <property type="entry name" value="vWFA"/>
    <property type="match status" value="1"/>
</dbReference>
<feature type="compositionally biased region" description="Basic and acidic residues" evidence="1">
    <location>
        <begin position="943"/>
        <end position="953"/>
    </location>
</feature>
<evidence type="ECO:0000256" key="1">
    <source>
        <dbReference type="SAM" id="MobiDB-lite"/>
    </source>
</evidence>
<feature type="transmembrane region" description="Helical" evidence="2">
    <location>
        <begin position="12"/>
        <end position="27"/>
    </location>
</feature>
<feature type="domain" description="VWFA" evidence="3">
    <location>
        <begin position="439"/>
        <end position="604"/>
    </location>
</feature>
<dbReference type="Pfam" id="PF00092">
    <property type="entry name" value="VWA"/>
    <property type="match status" value="1"/>
</dbReference>
<feature type="compositionally biased region" description="Basic residues" evidence="1">
    <location>
        <begin position="1009"/>
        <end position="1019"/>
    </location>
</feature>
<dbReference type="AlphaFoldDB" id="A0A518AVX8"/>
<dbReference type="SMART" id="SM00327">
    <property type="entry name" value="VWA"/>
    <property type="match status" value="2"/>
</dbReference>
<keyword evidence="2" id="KW-1133">Transmembrane helix</keyword>
<feature type="region of interest" description="Disordered" evidence="1">
    <location>
        <begin position="943"/>
        <end position="1019"/>
    </location>
</feature>
<organism evidence="4 5">
    <name type="scientific">Aeoliella mucimassa</name>
    <dbReference type="NCBI Taxonomy" id="2527972"/>
    <lineage>
        <taxon>Bacteria</taxon>
        <taxon>Pseudomonadati</taxon>
        <taxon>Planctomycetota</taxon>
        <taxon>Planctomycetia</taxon>
        <taxon>Pirellulales</taxon>
        <taxon>Lacipirellulaceae</taxon>
        <taxon>Aeoliella</taxon>
    </lineage>
</organism>
<dbReference type="Gene3D" id="3.40.50.880">
    <property type="match status" value="2"/>
</dbReference>
<dbReference type="SUPFAM" id="SSF52317">
    <property type="entry name" value="Class I glutamine amidotransferase-like"/>
    <property type="match status" value="1"/>
</dbReference>
<reference evidence="4 5" key="1">
    <citation type="submission" date="2019-02" db="EMBL/GenBank/DDBJ databases">
        <title>Deep-cultivation of Planctomycetes and their phenomic and genomic characterization uncovers novel biology.</title>
        <authorList>
            <person name="Wiegand S."/>
            <person name="Jogler M."/>
            <person name="Boedeker C."/>
            <person name="Pinto D."/>
            <person name="Vollmers J."/>
            <person name="Rivas-Marin E."/>
            <person name="Kohn T."/>
            <person name="Peeters S.H."/>
            <person name="Heuer A."/>
            <person name="Rast P."/>
            <person name="Oberbeckmann S."/>
            <person name="Bunk B."/>
            <person name="Jeske O."/>
            <person name="Meyerdierks A."/>
            <person name="Storesund J.E."/>
            <person name="Kallscheuer N."/>
            <person name="Luecker S."/>
            <person name="Lage O.M."/>
            <person name="Pohl T."/>
            <person name="Merkel B.J."/>
            <person name="Hornburger P."/>
            <person name="Mueller R.-W."/>
            <person name="Bruemmer F."/>
            <person name="Labrenz M."/>
            <person name="Spormann A.M."/>
            <person name="Op den Camp H."/>
            <person name="Overmann J."/>
            <person name="Amann R."/>
            <person name="Jetten M.S.M."/>
            <person name="Mascher T."/>
            <person name="Medema M.H."/>
            <person name="Devos D.P."/>
            <person name="Kaster A.-K."/>
            <person name="Ovreas L."/>
            <person name="Rohde M."/>
            <person name="Galperin M.Y."/>
            <person name="Jogler C."/>
        </authorList>
    </citation>
    <scope>NUCLEOTIDE SEQUENCE [LARGE SCALE GENOMIC DNA]</scope>
    <source>
        <strain evidence="4 5">Pan181</strain>
    </source>
</reference>
<dbReference type="Proteomes" id="UP000315750">
    <property type="component" value="Chromosome"/>
</dbReference>